<feature type="compositionally biased region" description="Basic and acidic residues" evidence="1">
    <location>
        <begin position="58"/>
        <end position="72"/>
    </location>
</feature>
<dbReference type="eggNOG" id="ENOG503025B">
    <property type="taxonomic scope" value="Bacteria"/>
</dbReference>
<organism evidence="3 4">
    <name type="scientific">Pirellula staleyi (strain ATCC 27377 / DSM 6068 / ICPB 4128)</name>
    <name type="common">Pirella staleyi</name>
    <dbReference type="NCBI Taxonomy" id="530564"/>
    <lineage>
        <taxon>Bacteria</taxon>
        <taxon>Pseudomonadati</taxon>
        <taxon>Planctomycetota</taxon>
        <taxon>Planctomycetia</taxon>
        <taxon>Pirellulales</taxon>
        <taxon>Pirellulaceae</taxon>
        <taxon>Pirellula</taxon>
    </lineage>
</organism>
<keyword evidence="2" id="KW-1133">Transmembrane helix</keyword>
<feature type="transmembrane region" description="Helical" evidence="2">
    <location>
        <begin position="107"/>
        <end position="125"/>
    </location>
</feature>
<dbReference type="STRING" id="530564.Psta_1345"/>
<feature type="transmembrane region" description="Helical" evidence="2">
    <location>
        <begin position="81"/>
        <end position="101"/>
    </location>
</feature>
<dbReference type="Proteomes" id="UP000001887">
    <property type="component" value="Chromosome"/>
</dbReference>
<evidence type="ECO:0000313" key="3">
    <source>
        <dbReference type="EMBL" id="ADB16022.1"/>
    </source>
</evidence>
<proteinExistence type="predicted"/>
<accession>D2QWR8</accession>
<gene>
    <name evidence="3" type="ordered locus">Psta_1345</name>
</gene>
<dbReference type="InterPro" id="IPR012340">
    <property type="entry name" value="NA-bd_OB-fold"/>
</dbReference>
<dbReference type="Gene3D" id="2.40.50.140">
    <property type="entry name" value="Nucleic acid-binding proteins"/>
    <property type="match status" value="1"/>
</dbReference>
<keyword evidence="2" id="KW-0812">Transmembrane</keyword>
<keyword evidence="2" id="KW-0472">Membrane</keyword>
<dbReference type="EMBL" id="CP001848">
    <property type="protein sequence ID" value="ADB16022.1"/>
    <property type="molecule type" value="Genomic_DNA"/>
</dbReference>
<feature type="region of interest" description="Disordered" evidence="1">
    <location>
        <begin position="52"/>
        <end position="72"/>
    </location>
</feature>
<evidence type="ECO:0000256" key="1">
    <source>
        <dbReference type="SAM" id="MobiDB-lite"/>
    </source>
</evidence>
<reference evidence="3 4" key="1">
    <citation type="journal article" date="2009" name="Stand. Genomic Sci.">
        <title>Complete genome sequence of Pirellula staleyi type strain (ATCC 27377).</title>
        <authorList>
            <person name="Clum A."/>
            <person name="Tindall B.J."/>
            <person name="Sikorski J."/>
            <person name="Ivanova N."/>
            <person name="Mavrommatis K."/>
            <person name="Lucas S."/>
            <person name="Glavina del Rio T."/>
            <person name="Nolan M."/>
            <person name="Chen F."/>
            <person name="Tice H."/>
            <person name="Pitluck S."/>
            <person name="Cheng J.F."/>
            <person name="Chertkov O."/>
            <person name="Brettin T."/>
            <person name="Han C."/>
            <person name="Detter J.C."/>
            <person name="Kuske C."/>
            <person name="Bruce D."/>
            <person name="Goodwin L."/>
            <person name="Ovchinikova G."/>
            <person name="Pati A."/>
            <person name="Mikhailova N."/>
            <person name="Chen A."/>
            <person name="Palaniappan K."/>
            <person name="Land M."/>
            <person name="Hauser L."/>
            <person name="Chang Y.J."/>
            <person name="Jeffries C.D."/>
            <person name="Chain P."/>
            <person name="Rohde M."/>
            <person name="Goker M."/>
            <person name="Bristow J."/>
            <person name="Eisen J.A."/>
            <person name="Markowitz V."/>
            <person name="Hugenholtz P."/>
            <person name="Kyrpides N.C."/>
            <person name="Klenk H.P."/>
            <person name="Lapidus A."/>
        </authorList>
    </citation>
    <scope>NUCLEOTIDE SEQUENCE [LARGE SCALE GENOMIC DNA]</scope>
    <source>
        <strain evidence="4">ATCC 27377 / DSM 6068 / ICPB 4128</strain>
    </source>
</reference>
<evidence type="ECO:0000256" key="2">
    <source>
        <dbReference type="SAM" id="Phobius"/>
    </source>
</evidence>
<sequence length="226" mass="23161">MFDSYLSIVFLVMAVFGGTILTIQFVLTVLGVGGVDLVETLTHDAGDIADADGSGGDAHSHHGGSDQSEDPHGTASLLGMISFRTLVAAATFFGLAGLAAAGGRQPQVVQVGIALLAGAGAMYGVHSLMRAMGRLTEDGTVRVRKAIGLVATVYVPIAAHGKSTGKVQLSLQNRVMEYEAIAKASHSLATGTKVRVIAVEGNVLEVEPLVTETTASHASAETKAHA</sequence>
<dbReference type="AlphaFoldDB" id="D2QWR8"/>
<protein>
    <submittedName>
        <fullName evidence="3">Uncharacterized protein</fullName>
    </submittedName>
</protein>
<dbReference type="KEGG" id="psl:Psta_1345"/>
<dbReference type="OrthoDB" id="289477at2"/>
<evidence type="ECO:0000313" key="4">
    <source>
        <dbReference type="Proteomes" id="UP000001887"/>
    </source>
</evidence>
<keyword evidence="4" id="KW-1185">Reference proteome</keyword>
<feature type="transmembrane region" description="Helical" evidence="2">
    <location>
        <begin position="6"/>
        <end position="32"/>
    </location>
</feature>
<dbReference type="HOGENOM" id="CLU_102174_1_0_0"/>
<name>D2QWR8_PIRSD</name>